<evidence type="ECO:0000313" key="1">
    <source>
        <dbReference type="EMBL" id="WND23617.1"/>
    </source>
</evidence>
<gene>
    <name evidence="1" type="ORF">RI060_42650</name>
</gene>
<proteinExistence type="predicted"/>
<accession>A0ABY9US15</accession>
<keyword evidence="2" id="KW-1185">Reference proteome</keyword>
<dbReference type="Proteomes" id="UP001249394">
    <property type="component" value="Chromosome"/>
</dbReference>
<dbReference type="EMBL" id="CP134213">
    <property type="protein sequence ID" value="WND23617.1"/>
    <property type="molecule type" value="Genomic_DNA"/>
</dbReference>
<reference evidence="1 2" key="1">
    <citation type="submission" date="2023-09" db="EMBL/GenBank/DDBJ databases">
        <title>The genome sequence of Streptomyces anthocyanicus.</title>
        <authorList>
            <person name="Mo P."/>
        </authorList>
    </citation>
    <scope>NUCLEOTIDE SEQUENCE [LARGE SCALE GENOMIC DNA]</scope>
    <source>
        <strain evidence="1 2">JCM 4387</strain>
    </source>
</reference>
<name>A0ABY9US15_STRVL</name>
<sequence>MIDTVANAAGAVGALTVLCWVADRALLWLEARGWVYWRKSKGLKAMGVDLMLEGSPAAKALERAMQDERMRKNVRPAEEPPFDVDLDAGTVRIRGDMKGGGVKAMGTDGEAATHE</sequence>
<protein>
    <submittedName>
        <fullName evidence="1">Uncharacterized protein</fullName>
    </submittedName>
</protein>
<organism evidence="1 2">
    <name type="scientific">Streptomyces violaceus</name>
    <name type="common">Streptomyces venezuelae</name>
    <dbReference type="NCBI Taxonomy" id="1936"/>
    <lineage>
        <taxon>Bacteria</taxon>
        <taxon>Bacillati</taxon>
        <taxon>Actinomycetota</taxon>
        <taxon>Actinomycetes</taxon>
        <taxon>Kitasatosporales</taxon>
        <taxon>Streptomycetaceae</taxon>
        <taxon>Streptomyces</taxon>
    </lineage>
</organism>
<evidence type="ECO:0000313" key="2">
    <source>
        <dbReference type="Proteomes" id="UP001249394"/>
    </source>
</evidence>